<name>M6ZV03_LEPIR</name>
<dbReference type="Proteomes" id="UP000012117">
    <property type="component" value="Unassembled WGS sequence"/>
</dbReference>
<reference evidence="1 2" key="1">
    <citation type="submission" date="2013-01" db="EMBL/GenBank/DDBJ databases">
        <authorList>
            <person name="Harkins D.M."/>
            <person name="Durkin A.S."/>
            <person name="Brinkac L.M."/>
            <person name="Haft D.H."/>
            <person name="Selengut J.D."/>
            <person name="Sanka R."/>
            <person name="DePew J."/>
            <person name="Purushe J."/>
            <person name="Picardeau M."/>
            <person name="Werts C."/>
            <person name="Goarant C."/>
            <person name="Vinetz J.M."/>
            <person name="Sutton G.G."/>
            <person name="Nierman W.C."/>
            <person name="Fouts D.E."/>
        </authorList>
    </citation>
    <scope>NUCLEOTIDE SEQUENCE [LARGE SCALE GENOMIC DNA]</scope>
    <source>
        <strain evidence="1 2">200701872</strain>
    </source>
</reference>
<dbReference type="AlphaFoldDB" id="M6ZV03"/>
<feature type="non-terminal residue" evidence="1">
    <location>
        <position position="72"/>
    </location>
</feature>
<dbReference type="EMBL" id="AKWN02000419">
    <property type="protein sequence ID" value="EMP05590.1"/>
    <property type="molecule type" value="Genomic_DNA"/>
</dbReference>
<evidence type="ECO:0000313" key="2">
    <source>
        <dbReference type="Proteomes" id="UP000012117"/>
    </source>
</evidence>
<accession>M6ZV03</accession>
<gene>
    <name evidence="1" type="ORF">LEP1GSC124_0315</name>
</gene>
<protein>
    <submittedName>
        <fullName evidence="1">Uncharacterized protein</fullName>
    </submittedName>
</protein>
<organism evidence="1 2">
    <name type="scientific">Leptospira interrogans serovar Pyrogenes str. 200701872</name>
    <dbReference type="NCBI Taxonomy" id="1193029"/>
    <lineage>
        <taxon>Bacteria</taxon>
        <taxon>Pseudomonadati</taxon>
        <taxon>Spirochaetota</taxon>
        <taxon>Spirochaetia</taxon>
        <taxon>Leptospirales</taxon>
        <taxon>Leptospiraceae</taxon>
        <taxon>Leptospira</taxon>
    </lineage>
</organism>
<comment type="caution">
    <text evidence="1">The sequence shown here is derived from an EMBL/GenBank/DDBJ whole genome shotgun (WGS) entry which is preliminary data.</text>
</comment>
<evidence type="ECO:0000313" key="1">
    <source>
        <dbReference type="EMBL" id="EMP05590.1"/>
    </source>
</evidence>
<sequence>MGRFLEFSNSKKEPVCFQDLELETISGSYSIFSGTQFLIPGETILKTESGSVLPGSELSYFSWLDLKKKGNL</sequence>
<proteinExistence type="predicted"/>